<reference evidence="13" key="1">
    <citation type="journal article" date="2019" name="Int. J. Syst. Evol. Microbiol.">
        <title>The Global Catalogue of Microorganisms (GCM) 10K type strain sequencing project: providing services to taxonomists for standard genome sequencing and annotation.</title>
        <authorList>
            <consortium name="The Broad Institute Genomics Platform"/>
            <consortium name="The Broad Institute Genome Sequencing Center for Infectious Disease"/>
            <person name="Wu L."/>
            <person name="Ma J."/>
        </authorList>
    </citation>
    <scope>NUCLEOTIDE SEQUENCE [LARGE SCALE GENOMIC DNA]</scope>
    <source>
        <strain evidence="13">JCM 18952</strain>
    </source>
</reference>
<keyword evidence="8" id="KW-0408">Iron</keyword>
<evidence type="ECO:0000313" key="12">
    <source>
        <dbReference type="EMBL" id="GAA5226423.1"/>
    </source>
</evidence>
<protein>
    <submittedName>
        <fullName evidence="12">NADH:flavin oxidoreductase</fullName>
    </submittedName>
</protein>
<dbReference type="InterPro" id="IPR013785">
    <property type="entry name" value="Aldolase_TIM"/>
</dbReference>
<dbReference type="Pfam" id="PF07992">
    <property type="entry name" value="Pyr_redox_2"/>
    <property type="match status" value="1"/>
</dbReference>
<name>A0ABP9TKZ1_9MICC</name>
<evidence type="ECO:0000313" key="13">
    <source>
        <dbReference type="Proteomes" id="UP001501257"/>
    </source>
</evidence>
<evidence type="ECO:0000259" key="11">
    <source>
        <dbReference type="Pfam" id="PF07992"/>
    </source>
</evidence>
<sequence length="680" mass="73243">MRVSDPLLEPFAIRDLVLRNRIVSTSHEPAYAQDSMPTERYRAYHVERARGGAGLLMIGGSAVVSPDSPPSFGNLQLHRAEITGWLEKLTQEVHAQGAAVMCQITHLGRRTSNYTGDWLPVPYPSSMREPAHRAFPKVAEEWDLHRIAADYAAAALRCRDAGMDGIEIQSYGHFMDAFLSPATNDRTDAWGGSFENRLAFPLLVIRSVREAVGDDFILGIRMSMDEDKAGGLGRTEAIAALQRYIGAGIDFLSVIKGSIESDAALAKVIPSMSAPSAPFLDFAGSIKAEVSIPVMHASRIADIATARHALTAGLLDLVGMTRAQIADPFLVAKLMAGQEERIRPCVGANYCLDSIYASGDAKCIHNPATGRELALPHRILQAKTTPKKAVVIGAGPAGLECARVLGERGHTVVVLEAADAPGGQVRLAAASPRRRDLMGIIDWRVSEALLAGVKIRYGVFAERDTVLAENPDVVLVATGGTPNHDFLPEGGEVAADCWDVLGHLPRIPATVLVYDDNGAEPAMDAAERLATAGAQVEIITPERMLAPDVGAMNSPAYLRAFSEHEVVITLAHRLRSVTEEPDGRFTAVLYSQYSGRETSRTVELVVIEHGTLPNDELYFELLDDSTNAGEVDYTALLAGVRQPAGTNPEGRFALYRLGDAVAGRNIHAAIYDALRLCVPM</sequence>
<evidence type="ECO:0000256" key="3">
    <source>
        <dbReference type="ARBA" id="ARBA00011048"/>
    </source>
</evidence>
<gene>
    <name evidence="12" type="ORF">GCM10025778_09550</name>
</gene>
<proteinExistence type="inferred from homology"/>
<dbReference type="PANTHER" id="PTHR42917:SF2">
    <property type="entry name" value="2,4-DIENOYL-COA REDUCTASE [(2E)-ENOYL-COA-PRODUCING]"/>
    <property type="match status" value="1"/>
</dbReference>
<dbReference type="InterPro" id="IPR051793">
    <property type="entry name" value="NADH:flavin_oxidoreductase"/>
</dbReference>
<dbReference type="RefSeq" id="WP_210100659.1">
    <property type="nucleotide sequence ID" value="NZ_BAABLK010000021.1"/>
</dbReference>
<evidence type="ECO:0000256" key="9">
    <source>
        <dbReference type="ARBA" id="ARBA00023014"/>
    </source>
</evidence>
<evidence type="ECO:0000256" key="7">
    <source>
        <dbReference type="ARBA" id="ARBA00023002"/>
    </source>
</evidence>
<feature type="domain" description="FAD/NAD(P)-binding" evidence="11">
    <location>
        <begin position="379"/>
        <end position="492"/>
    </location>
</feature>
<dbReference type="InterPro" id="IPR001155">
    <property type="entry name" value="OxRdtase_FMN_N"/>
</dbReference>
<dbReference type="EMBL" id="BAABLK010000021">
    <property type="protein sequence ID" value="GAA5226423.1"/>
    <property type="molecule type" value="Genomic_DNA"/>
</dbReference>
<dbReference type="SUPFAM" id="SSF51905">
    <property type="entry name" value="FAD/NAD(P)-binding domain"/>
    <property type="match status" value="1"/>
</dbReference>
<keyword evidence="4" id="KW-0285">Flavoprotein</keyword>
<keyword evidence="13" id="KW-1185">Reference proteome</keyword>
<dbReference type="CDD" id="cd04734">
    <property type="entry name" value="OYE_like_3_FMN"/>
    <property type="match status" value="1"/>
</dbReference>
<keyword evidence="9" id="KW-0411">Iron-sulfur</keyword>
<dbReference type="Gene3D" id="3.50.50.60">
    <property type="entry name" value="FAD/NAD(P)-binding domain"/>
    <property type="match status" value="1"/>
</dbReference>
<feature type="domain" description="NADH:flavin oxidoreductase/NADH oxidase N-terminal" evidence="10">
    <location>
        <begin position="7"/>
        <end position="338"/>
    </location>
</feature>
<dbReference type="InterPro" id="IPR023753">
    <property type="entry name" value="FAD/NAD-binding_dom"/>
</dbReference>
<comment type="cofactor">
    <cofactor evidence="2">
        <name>[4Fe-4S] cluster</name>
        <dbReference type="ChEBI" id="CHEBI:49883"/>
    </cofactor>
</comment>
<dbReference type="Pfam" id="PF00724">
    <property type="entry name" value="Oxidored_FMN"/>
    <property type="match status" value="1"/>
</dbReference>
<keyword evidence="6" id="KW-0479">Metal-binding</keyword>
<keyword evidence="5" id="KW-0288">FMN</keyword>
<evidence type="ECO:0000259" key="10">
    <source>
        <dbReference type="Pfam" id="PF00724"/>
    </source>
</evidence>
<dbReference type="PRINTS" id="PR00419">
    <property type="entry name" value="ADXRDTASE"/>
</dbReference>
<evidence type="ECO:0000256" key="8">
    <source>
        <dbReference type="ARBA" id="ARBA00023004"/>
    </source>
</evidence>
<evidence type="ECO:0000256" key="5">
    <source>
        <dbReference type="ARBA" id="ARBA00022643"/>
    </source>
</evidence>
<evidence type="ECO:0000256" key="6">
    <source>
        <dbReference type="ARBA" id="ARBA00022723"/>
    </source>
</evidence>
<dbReference type="Gene3D" id="3.20.20.70">
    <property type="entry name" value="Aldolase class I"/>
    <property type="match status" value="1"/>
</dbReference>
<accession>A0ABP9TKZ1</accession>
<dbReference type="PANTHER" id="PTHR42917">
    <property type="entry name" value="2,4-DIENOYL-COA REDUCTASE"/>
    <property type="match status" value="1"/>
</dbReference>
<keyword evidence="7" id="KW-0560">Oxidoreductase</keyword>
<dbReference type="InterPro" id="IPR036188">
    <property type="entry name" value="FAD/NAD-bd_sf"/>
</dbReference>
<comment type="caution">
    <text evidence="12">The sequence shown here is derived from an EMBL/GenBank/DDBJ whole genome shotgun (WGS) entry which is preliminary data.</text>
</comment>
<dbReference type="Proteomes" id="UP001501257">
    <property type="component" value="Unassembled WGS sequence"/>
</dbReference>
<comment type="cofactor">
    <cofactor evidence="1">
        <name>FMN</name>
        <dbReference type="ChEBI" id="CHEBI:58210"/>
    </cofactor>
</comment>
<evidence type="ECO:0000256" key="2">
    <source>
        <dbReference type="ARBA" id="ARBA00001966"/>
    </source>
</evidence>
<comment type="similarity">
    <text evidence="3">In the N-terminal section; belongs to the NADH:flavin oxidoreductase/NADH oxidase family.</text>
</comment>
<evidence type="ECO:0000256" key="4">
    <source>
        <dbReference type="ARBA" id="ARBA00022630"/>
    </source>
</evidence>
<evidence type="ECO:0000256" key="1">
    <source>
        <dbReference type="ARBA" id="ARBA00001917"/>
    </source>
</evidence>
<organism evidence="12 13">
    <name type="scientific">Paeniglutamicibacter antarcticus</name>
    <dbReference type="NCBI Taxonomy" id="494023"/>
    <lineage>
        <taxon>Bacteria</taxon>
        <taxon>Bacillati</taxon>
        <taxon>Actinomycetota</taxon>
        <taxon>Actinomycetes</taxon>
        <taxon>Micrococcales</taxon>
        <taxon>Micrococcaceae</taxon>
        <taxon>Paeniglutamicibacter</taxon>
    </lineage>
</organism>
<dbReference type="Gene3D" id="3.40.50.720">
    <property type="entry name" value="NAD(P)-binding Rossmann-like Domain"/>
    <property type="match status" value="1"/>
</dbReference>
<dbReference type="SUPFAM" id="SSF51395">
    <property type="entry name" value="FMN-linked oxidoreductases"/>
    <property type="match status" value="1"/>
</dbReference>